<keyword evidence="4" id="KW-1185">Reference proteome</keyword>
<feature type="chain" id="PRO_5041381485" evidence="2">
    <location>
        <begin position="19"/>
        <end position="413"/>
    </location>
</feature>
<dbReference type="EMBL" id="CAUJNA010000002">
    <property type="protein sequence ID" value="CAJ1370193.1"/>
    <property type="molecule type" value="Genomic_DNA"/>
</dbReference>
<feature type="signal peptide" evidence="2">
    <location>
        <begin position="1"/>
        <end position="18"/>
    </location>
</feature>
<organism evidence="3 4">
    <name type="scientific">Effrenium voratum</name>
    <dbReference type="NCBI Taxonomy" id="2562239"/>
    <lineage>
        <taxon>Eukaryota</taxon>
        <taxon>Sar</taxon>
        <taxon>Alveolata</taxon>
        <taxon>Dinophyceae</taxon>
        <taxon>Suessiales</taxon>
        <taxon>Symbiodiniaceae</taxon>
        <taxon>Effrenium</taxon>
    </lineage>
</organism>
<sequence length="413" mass="45780">MRVLCALLAVALAVREEANEYVELSAEQEEMLDQEMKLVPAKISKAIRRAQRLSQEAMLQAEAKKANLTAAKQEAETKAAEALQQSEASTTASEEARKKREAAEAQQNEADKALESDNAAQAAWKTSNAKLDEMETRYNDEEGKYRELAERVKREVQRLMNEKLQAAKALEALKEEKLQLATEVHALKAEAQAKGGILMAAAEKAEQAQAAMEEADRAAEEAQNAAEAAQNQFVSSKAAAEYAEQSYLEAASEFERKSEMAKLVKKVRDSVQAFYDNSDAMTKSMEAALEGQQGTAEKKPAHELLRADPNTKTALVAYNEMVLTFRQLLVKSKDFYTYVAGGVHEIHENAEAAIQLQCDPEEELELAAKESGDQTDLHEKCGQGVWRDLELEQQRFPHLEGKHVDAQHVVASR</sequence>
<evidence type="ECO:0000313" key="3">
    <source>
        <dbReference type="EMBL" id="CAJ1370193.1"/>
    </source>
</evidence>
<evidence type="ECO:0000256" key="1">
    <source>
        <dbReference type="SAM" id="MobiDB-lite"/>
    </source>
</evidence>
<evidence type="ECO:0000313" key="4">
    <source>
        <dbReference type="Proteomes" id="UP001178507"/>
    </source>
</evidence>
<dbReference type="Proteomes" id="UP001178507">
    <property type="component" value="Unassembled WGS sequence"/>
</dbReference>
<feature type="region of interest" description="Disordered" evidence="1">
    <location>
        <begin position="77"/>
        <end position="128"/>
    </location>
</feature>
<name>A0AA36HJG5_9DINO</name>
<protein>
    <submittedName>
        <fullName evidence="3">Uncharacterized protein</fullName>
    </submittedName>
</protein>
<reference evidence="3" key="1">
    <citation type="submission" date="2023-08" db="EMBL/GenBank/DDBJ databases">
        <authorList>
            <person name="Chen Y."/>
            <person name="Shah S."/>
            <person name="Dougan E. K."/>
            <person name="Thang M."/>
            <person name="Chan C."/>
        </authorList>
    </citation>
    <scope>NUCLEOTIDE SEQUENCE</scope>
</reference>
<gene>
    <name evidence="3" type="ORF">EVOR1521_LOCUS822</name>
</gene>
<feature type="compositionally biased region" description="Basic and acidic residues" evidence="1">
    <location>
        <begin position="94"/>
        <end position="115"/>
    </location>
</feature>
<comment type="caution">
    <text evidence="3">The sequence shown here is derived from an EMBL/GenBank/DDBJ whole genome shotgun (WGS) entry which is preliminary data.</text>
</comment>
<evidence type="ECO:0000256" key="2">
    <source>
        <dbReference type="SAM" id="SignalP"/>
    </source>
</evidence>
<keyword evidence="2" id="KW-0732">Signal</keyword>
<accession>A0AA36HJG5</accession>
<proteinExistence type="predicted"/>
<dbReference type="AlphaFoldDB" id="A0AA36HJG5"/>